<dbReference type="PANTHER" id="PTHR43335">
    <property type="entry name" value="ABC TRANSPORTER, ATP-BINDING PROTEIN"/>
    <property type="match status" value="1"/>
</dbReference>
<dbReference type="InterPro" id="IPR003593">
    <property type="entry name" value="AAA+_ATPase"/>
</dbReference>
<evidence type="ECO:0000313" key="7">
    <source>
        <dbReference type="Proteomes" id="UP000242754"/>
    </source>
</evidence>
<dbReference type="STRING" id="140314.SAMN04488076_11940"/>
<dbReference type="Pfam" id="PF00005">
    <property type="entry name" value="ABC_tran"/>
    <property type="match status" value="1"/>
</dbReference>
<dbReference type="PANTHER" id="PTHR43335:SF4">
    <property type="entry name" value="ABC TRANSPORTER, ATP-BINDING PROTEIN"/>
    <property type="match status" value="1"/>
</dbReference>
<evidence type="ECO:0000256" key="4">
    <source>
        <dbReference type="ARBA" id="ARBA00022840"/>
    </source>
</evidence>
<evidence type="ECO:0000256" key="1">
    <source>
        <dbReference type="ARBA" id="ARBA00005417"/>
    </source>
</evidence>
<dbReference type="EMBL" id="FJNE01000007">
    <property type="protein sequence ID" value="CZQ97804.1"/>
    <property type="molecule type" value="Genomic_DNA"/>
</dbReference>
<evidence type="ECO:0000259" key="5">
    <source>
        <dbReference type="PROSITE" id="PS50893"/>
    </source>
</evidence>
<reference evidence="6 7" key="1">
    <citation type="submission" date="2016-02" db="EMBL/GenBank/DDBJ databases">
        <authorList>
            <person name="Wen L."/>
            <person name="He K."/>
            <person name="Yang H."/>
        </authorList>
    </citation>
    <scope>NUCLEOTIDE SEQUENCE [LARGE SCALE GENOMIC DNA]</scope>
    <source>
        <strain evidence="6">Trichococcus palustris</strain>
    </source>
</reference>
<gene>
    <name evidence="6" type="ORF">Tpal_2180</name>
</gene>
<keyword evidence="4" id="KW-0067">ATP-binding</keyword>
<feature type="domain" description="ABC transporter" evidence="5">
    <location>
        <begin position="5"/>
        <end position="233"/>
    </location>
</feature>
<dbReference type="RefSeq" id="WP_409373501.1">
    <property type="nucleotide sequence ID" value="NZ_FJNE01000007.1"/>
</dbReference>
<dbReference type="GO" id="GO:0005524">
    <property type="term" value="F:ATP binding"/>
    <property type="evidence" value="ECO:0007669"/>
    <property type="project" value="UniProtKB-KW"/>
</dbReference>
<proteinExistence type="inferred from homology"/>
<evidence type="ECO:0000256" key="3">
    <source>
        <dbReference type="ARBA" id="ARBA00022741"/>
    </source>
</evidence>
<dbReference type="AlphaFoldDB" id="A0A143YUC4"/>
<comment type="similarity">
    <text evidence="1">Belongs to the ABC transporter superfamily.</text>
</comment>
<keyword evidence="3" id="KW-0547">Nucleotide-binding</keyword>
<evidence type="ECO:0000256" key="2">
    <source>
        <dbReference type="ARBA" id="ARBA00022448"/>
    </source>
</evidence>
<dbReference type="Gene3D" id="3.40.50.300">
    <property type="entry name" value="P-loop containing nucleotide triphosphate hydrolases"/>
    <property type="match status" value="1"/>
</dbReference>
<dbReference type="GO" id="GO:0016887">
    <property type="term" value="F:ATP hydrolysis activity"/>
    <property type="evidence" value="ECO:0007669"/>
    <property type="project" value="InterPro"/>
</dbReference>
<protein>
    <submittedName>
        <fullName evidence="6">Abc transporter</fullName>
    </submittedName>
</protein>
<dbReference type="SMART" id="SM00382">
    <property type="entry name" value="AAA"/>
    <property type="match status" value="1"/>
</dbReference>
<evidence type="ECO:0000313" key="6">
    <source>
        <dbReference type="EMBL" id="CZQ97804.1"/>
    </source>
</evidence>
<dbReference type="InterPro" id="IPR027417">
    <property type="entry name" value="P-loop_NTPase"/>
</dbReference>
<dbReference type="Proteomes" id="UP000242754">
    <property type="component" value="Unassembled WGS sequence"/>
</dbReference>
<name>A0A143YUC4_9LACT</name>
<dbReference type="PROSITE" id="PS50893">
    <property type="entry name" value="ABC_TRANSPORTER_2"/>
    <property type="match status" value="1"/>
</dbReference>
<dbReference type="SUPFAM" id="SSF52540">
    <property type="entry name" value="P-loop containing nucleoside triphosphate hydrolases"/>
    <property type="match status" value="1"/>
</dbReference>
<accession>A0A143YUC4</accession>
<organism evidence="6 7">
    <name type="scientific">Trichococcus palustris</name>
    <dbReference type="NCBI Taxonomy" id="140314"/>
    <lineage>
        <taxon>Bacteria</taxon>
        <taxon>Bacillati</taxon>
        <taxon>Bacillota</taxon>
        <taxon>Bacilli</taxon>
        <taxon>Lactobacillales</taxon>
        <taxon>Carnobacteriaceae</taxon>
        <taxon>Trichococcus</taxon>
    </lineage>
</organism>
<dbReference type="CDD" id="cd03230">
    <property type="entry name" value="ABC_DR_subfamily_A"/>
    <property type="match status" value="1"/>
</dbReference>
<sequence length="306" mass="33210">MMDILTISGLSKTFGDQHVLEHLSLSVPQGSIFGFIGKNGAGKTTTMKIVLGLLKADAGTVEVCGEPVTYGDSKTNRFIGYLPDVPEFYPFMTAREYLKLCGEITHVPNSLIKKKSDELLALVGLAETNKRIGTYSRGMKQRLGIAQALLNEPQLLICDEPTSALDPIGRREILNILLKVKEKTTVIFSTHVLSDVEAICDKIGILDQGGIVLTGDVEEIRRTHQQHACIVVLAKAEDVETFLAAAPLRNLAGSSSVQGKTIRVQTADPKGTMALILSTLVSLAIVPVKLEISEPKMEDIFREAVK</sequence>
<dbReference type="InterPro" id="IPR003439">
    <property type="entry name" value="ABC_transporter-like_ATP-bd"/>
</dbReference>
<keyword evidence="7" id="KW-1185">Reference proteome</keyword>
<keyword evidence="2" id="KW-0813">Transport</keyword>